<dbReference type="CDD" id="cd07804">
    <property type="entry name" value="ASKHA_NBD_FGGY_RrXK-like"/>
    <property type="match status" value="1"/>
</dbReference>
<evidence type="ECO:0000259" key="6">
    <source>
        <dbReference type="Pfam" id="PF02782"/>
    </source>
</evidence>
<sequence length="492" mass="53688">MMVLGVDIGTTSVKALLLSEGGEPLAEAEHPHALVSPAPGFAEEDPEDWWRGFRAVVPRVLQGRDPKGLKALGLSGMVPALILHDGEGRPLRPSLQQNDARAVREIAELRERFGDGWLFARTGATWNQQVLAPKLLWLKRHEPEVFGKARWIAGSYEHLTFRLTGVRYQEANWALESGLWSPEGEAWLPEVLDHLGLSPEVFGPVRRPWEVVGEVSREAAEATGLPPGLPVIAGSADHIAAALASGLGATGEAVVKLGGAGDFLYAVDRFAPVPELFIDFHDLPGLFVINGCMATTGSLLKWFREGFRPGVDFALLDREAEGVPPGAEGLVVLPYFLGEKTPIHDPEARGTVVGLTLSHTPAHLWRALLEAVAYAYRHHLEVLEARGHRVTRLFVMDGGAKSPLWRRILASVLERPLLRLKGGEKGSAHGTAFLAGVAAGLWGFMDLKREVLDATEPEAAWIPIYREGYGVYRELYLRLKDLYPRLGGGGYA</sequence>
<dbReference type="InterPro" id="IPR018484">
    <property type="entry name" value="FGGY_N"/>
</dbReference>
<organism evidence="7 8">
    <name type="scientific">Thermus tengchongensis</name>
    <dbReference type="NCBI Taxonomy" id="1214928"/>
    <lineage>
        <taxon>Bacteria</taxon>
        <taxon>Thermotogati</taxon>
        <taxon>Deinococcota</taxon>
        <taxon>Deinococci</taxon>
        <taxon>Thermales</taxon>
        <taxon>Thermaceae</taxon>
        <taxon>Thermus</taxon>
    </lineage>
</organism>
<dbReference type="InterPro" id="IPR018485">
    <property type="entry name" value="FGGY_C"/>
</dbReference>
<dbReference type="GO" id="GO:0016773">
    <property type="term" value="F:phosphotransferase activity, alcohol group as acceptor"/>
    <property type="evidence" value="ECO:0007669"/>
    <property type="project" value="InterPro"/>
</dbReference>
<reference evidence="7 8" key="1">
    <citation type="submission" date="2019-03" db="EMBL/GenBank/DDBJ databases">
        <title>Thermus tengchongensis species for the arsenic transformation mechanism.</title>
        <authorList>
            <person name="Yuan G.C."/>
        </authorList>
    </citation>
    <scope>NUCLEOTIDE SEQUENCE [LARGE SCALE GENOMIC DNA]</scope>
    <source>
        <strain evidence="7 8">15W</strain>
    </source>
</reference>
<dbReference type="InterPro" id="IPR000577">
    <property type="entry name" value="Carb_kinase_FGGY"/>
</dbReference>
<dbReference type="AlphaFoldDB" id="A0A4Y9FBN7"/>
<keyword evidence="2 4" id="KW-0808">Transferase</keyword>
<dbReference type="PIRSF" id="PIRSF000538">
    <property type="entry name" value="GlpK"/>
    <property type="match status" value="1"/>
</dbReference>
<comment type="similarity">
    <text evidence="1 4">Belongs to the FGGY kinase family.</text>
</comment>
<proteinExistence type="inferred from homology"/>
<dbReference type="GO" id="GO:0016301">
    <property type="term" value="F:kinase activity"/>
    <property type="evidence" value="ECO:0007669"/>
    <property type="project" value="UniProtKB-KW"/>
</dbReference>
<dbReference type="Gene3D" id="3.30.420.40">
    <property type="match status" value="2"/>
</dbReference>
<dbReference type="PROSITE" id="PS00445">
    <property type="entry name" value="FGGY_KINASES_2"/>
    <property type="match status" value="1"/>
</dbReference>
<dbReference type="Proteomes" id="UP000297668">
    <property type="component" value="Unassembled WGS sequence"/>
</dbReference>
<evidence type="ECO:0000313" key="8">
    <source>
        <dbReference type="Proteomes" id="UP000297668"/>
    </source>
</evidence>
<dbReference type="SUPFAM" id="SSF53067">
    <property type="entry name" value="Actin-like ATPase domain"/>
    <property type="match status" value="2"/>
</dbReference>
<dbReference type="InterPro" id="IPR050406">
    <property type="entry name" value="FGGY_Carb_Kinase"/>
</dbReference>
<evidence type="ECO:0000259" key="5">
    <source>
        <dbReference type="Pfam" id="PF00370"/>
    </source>
</evidence>
<evidence type="ECO:0000313" key="7">
    <source>
        <dbReference type="EMBL" id="TFU26536.1"/>
    </source>
</evidence>
<dbReference type="InterPro" id="IPR043129">
    <property type="entry name" value="ATPase_NBD"/>
</dbReference>
<dbReference type="InterPro" id="IPR018483">
    <property type="entry name" value="Carb_kinase_FGGY_CS"/>
</dbReference>
<protein>
    <submittedName>
        <fullName evidence="7">Carbohydrate kinase</fullName>
    </submittedName>
</protein>
<dbReference type="GO" id="GO:0005975">
    <property type="term" value="P:carbohydrate metabolic process"/>
    <property type="evidence" value="ECO:0007669"/>
    <property type="project" value="InterPro"/>
</dbReference>
<dbReference type="EMBL" id="SJZF01000008">
    <property type="protein sequence ID" value="TFU26536.1"/>
    <property type="molecule type" value="Genomic_DNA"/>
</dbReference>
<keyword evidence="3 4" id="KW-0418">Kinase</keyword>
<feature type="domain" description="Carbohydrate kinase FGGY C-terminal" evidence="6">
    <location>
        <begin position="283"/>
        <end position="439"/>
    </location>
</feature>
<comment type="caution">
    <text evidence="7">The sequence shown here is derived from an EMBL/GenBank/DDBJ whole genome shotgun (WGS) entry which is preliminary data.</text>
</comment>
<evidence type="ECO:0000256" key="2">
    <source>
        <dbReference type="ARBA" id="ARBA00022679"/>
    </source>
</evidence>
<gene>
    <name evidence="7" type="ORF">E0687_05895</name>
</gene>
<dbReference type="Pfam" id="PF02782">
    <property type="entry name" value="FGGY_C"/>
    <property type="match status" value="1"/>
</dbReference>
<dbReference type="PANTHER" id="PTHR43095">
    <property type="entry name" value="SUGAR KINASE"/>
    <property type="match status" value="1"/>
</dbReference>
<evidence type="ECO:0000256" key="4">
    <source>
        <dbReference type="RuleBase" id="RU003733"/>
    </source>
</evidence>
<evidence type="ECO:0000256" key="1">
    <source>
        <dbReference type="ARBA" id="ARBA00009156"/>
    </source>
</evidence>
<feature type="domain" description="Carbohydrate kinase FGGY N-terminal" evidence="5">
    <location>
        <begin position="2"/>
        <end position="243"/>
    </location>
</feature>
<accession>A0A4Y9FBN7</accession>
<evidence type="ECO:0000256" key="3">
    <source>
        <dbReference type="ARBA" id="ARBA00022777"/>
    </source>
</evidence>
<dbReference type="Pfam" id="PF00370">
    <property type="entry name" value="FGGY_N"/>
    <property type="match status" value="1"/>
</dbReference>
<dbReference type="PANTHER" id="PTHR43095:SF5">
    <property type="entry name" value="XYLULOSE KINASE"/>
    <property type="match status" value="1"/>
</dbReference>
<name>A0A4Y9FBN7_9DEIN</name>